<dbReference type="AlphaFoldDB" id="A0A2S6AQ56"/>
<feature type="transmembrane region" description="Helical" evidence="1">
    <location>
        <begin position="27"/>
        <end position="46"/>
    </location>
</feature>
<gene>
    <name evidence="3" type="ORF">C5E45_14555</name>
</gene>
<evidence type="ECO:0000256" key="1">
    <source>
        <dbReference type="SAM" id="Phobius"/>
    </source>
</evidence>
<evidence type="ECO:0000313" key="3">
    <source>
        <dbReference type="EMBL" id="PPJ37358.1"/>
    </source>
</evidence>
<name>A0A2S6AQ56_9NOCA</name>
<dbReference type="EMBL" id="PSZC01000009">
    <property type="protein sequence ID" value="PPJ37358.1"/>
    <property type="molecule type" value="Genomic_DNA"/>
</dbReference>
<sequence>MADLLAVSMLDTGGTAEGSRMRSLRAVWFWPTVIAVIAFAGLAAPATAAPAAGPRCTEVSIPVTVDREARIAGTYCRPADPSSALQILVPGATYDRTYWDFPGFDGRYSYVRHAARAGLATLAIDPIGVGKSSKPVGVQVSALSAAQAVHEVIGAARAGALGRAWNHVVLVGHSFGSLTSMLEAGTYHDVDGLLVSGASHAPGPGGIATIVGAARPALDDPATAGRIPAGDLGYLSVPGARQAAFHAPGDSDPQVVAADEATRAAGTIGILATIPVFIPATFDIAVPVLIANGTADKVFCAQGAGGSLTDCSSAAALYSSERPFFPRAELETYVLPGSGHSMNLALNSAEFFDRAAEWVHSISES</sequence>
<keyword evidence="1" id="KW-1133">Transmembrane helix</keyword>
<keyword evidence="1" id="KW-0472">Membrane</keyword>
<protein>
    <submittedName>
        <fullName evidence="3">Alpha/beta hydrolase</fullName>
    </submittedName>
</protein>
<keyword evidence="3" id="KW-0378">Hydrolase</keyword>
<dbReference type="InterPro" id="IPR029058">
    <property type="entry name" value="AB_hydrolase_fold"/>
</dbReference>
<accession>A0A2S6AQ56</accession>
<keyword evidence="1" id="KW-0812">Transmembrane</keyword>
<dbReference type="Gene3D" id="3.40.50.1820">
    <property type="entry name" value="alpha/beta hydrolase"/>
    <property type="match status" value="1"/>
</dbReference>
<reference evidence="3 4" key="1">
    <citation type="submission" date="2018-02" db="EMBL/GenBank/DDBJ databases">
        <title>8 Nocardia nova and 1 Nocardia cyriacigeorgica strain used for evolution to TMP-SMX.</title>
        <authorList>
            <person name="Mehta H."/>
            <person name="Weng J."/>
            <person name="Shamoo Y."/>
        </authorList>
    </citation>
    <scope>NUCLEOTIDE SEQUENCE [LARGE SCALE GENOMIC DNA]</scope>
    <source>
        <strain evidence="3 4">MDA3139</strain>
    </source>
</reference>
<dbReference type="InterPro" id="IPR022742">
    <property type="entry name" value="Hydrolase_4"/>
</dbReference>
<dbReference type="GO" id="GO:0016787">
    <property type="term" value="F:hydrolase activity"/>
    <property type="evidence" value="ECO:0007669"/>
    <property type="project" value="UniProtKB-KW"/>
</dbReference>
<dbReference type="Pfam" id="PF12146">
    <property type="entry name" value="Hydrolase_4"/>
    <property type="match status" value="1"/>
</dbReference>
<organism evidence="3 4">
    <name type="scientific">Nocardia nova</name>
    <dbReference type="NCBI Taxonomy" id="37330"/>
    <lineage>
        <taxon>Bacteria</taxon>
        <taxon>Bacillati</taxon>
        <taxon>Actinomycetota</taxon>
        <taxon>Actinomycetes</taxon>
        <taxon>Mycobacteriales</taxon>
        <taxon>Nocardiaceae</taxon>
        <taxon>Nocardia</taxon>
    </lineage>
</organism>
<evidence type="ECO:0000313" key="4">
    <source>
        <dbReference type="Proteomes" id="UP000239874"/>
    </source>
</evidence>
<evidence type="ECO:0000259" key="2">
    <source>
        <dbReference type="Pfam" id="PF12146"/>
    </source>
</evidence>
<proteinExistence type="predicted"/>
<feature type="domain" description="Serine aminopeptidase S33" evidence="2">
    <location>
        <begin position="112"/>
        <end position="304"/>
    </location>
</feature>
<dbReference type="Proteomes" id="UP000239874">
    <property type="component" value="Unassembled WGS sequence"/>
</dbReference>
<comment type="caution">
    <text evidence="3">The sequence shown here is derived from an EMBL/GenBank/DDBJ whole genome shotgun (WGS) entry which is preliminary data.</text>
</comment>
<dbReference type="SUPFAM" id="SSF53474">
    <property type="entry name" value="alpha/beta-Hydrolases"/>
    <property type="match status" value="1"/>
</dbReference>
<dbReference type="OrthoDB" id="5524362at2"/>